<evidence type="ECO:0000313" key="15">
    <source>
        <dbReference type="EMBL" id="EXB37637.1"/>
    </source>
</evidence>
<keyword evidence="12" id="KW-0175">Coiled coil</keyword>
<name>W9R3W7_9ROSA</name>
<dbReference type="InterPro" id="IPR001611">
    <property type="entry name" value="Leu-rich_rpt"/>
</dbReference>
<keyword evidence="10 15" id="KW-0675">Receptor</keyword>
<feature type="region of interest" description="Disordered" evidence="13">
    <location>
        <begin position="368"/>
        <end position="390"/>
    </location>
</feature>
<evidence type="ECO:0000259" key="14">
    <source>
        <dbReference type="Pfam" id="PF08263"/>
    </source>
</evidence>
<evidence type="ECO:0000256" key="5">
    <source>
        <dbReference type="ARBA" id="ARBA00022692"/>
    </source>
</evidence>
<dbReference type="SMART" id="SM00369">
    <property type="entry name" value="LRR_TYP"/>
    <property type="match status" value="7"/>
</dbReference>
<keyword evidence="11" id="KW-0325">Glycoprotein</keyword>
<evidence type="ECO:0000256" key="6">
    <source>
        <dbReference type="ARBA" id="ARBA00022729"/>
    </source>
</evidence>
<keyword evidence="9" id="KW-0472">Membrane</keyword>
<dbReference type="GO" id="GO:0005886">
    <property type="term" value="C:plasma membrane"/>
    <property type="evidence" value="ECO:0007669"/>
    <property type="project" value="UniProtKB-SubCell"/>
</dbReference>
<evidence type="ECO:0000313" key="16">
    <source>
        <dbReference type="Proteomes" id="UP000030645"/>
    </source>
</evidence>
<dbReference type="InterPro" id="IPR032675">
    <property type="entry name" value="LRR_dom_sf"/>
</dbReference>
<keyword evidence="7" id="KW-0677">Repeat</keyword>
<keyword evidence="4" id="KW-0433">Leucine-rich repeat</keyword>
<dbReference type="FunFam" id="3.80.10.10:FF:000111">
    <property type="entry name" value="LRR receptor-like serine/threonine-protein kinase ERECTA"/>
    <property type="match status" value="1"/>
</dbReference>
<feature type="compositionally biased region" description="Polar residues" evidence="13">
    <location>
        <begin position="264"/>
        <end position="274"/>
    </location>
</feature>
<evidence type="ECO:0000256" key="3">
    <source>
        <dbReference type="ARBA" id="ARBA00022475"/>
    </source>
</evidence>
<dbReference type="FunFam" id="3.80.10.10:FF:000095">
    <property type="entry name" value="LRR receptor-like serine/threonine-protein kinase GSO1"/>
    <property type="match status" value="1"/>
</dbReference>
<dbReference type="Proteomes" id="UP000030645">
    <property type="component" value="Unassembled WGS sequence"/>
</dbReference>
<evidence type="ECO:0000256" key="10">
    <source>
        <dbReference type="ARBA" id="ARBA00023170"/>
    </source>
</evidence>
<dbReference type="STRING" id="981085.W9R3W7"/>
<evidence type="ECO:0000256" key="13">
    <source>
        <dbReference type="SAM" id="MobiDB-lite"/>
    </source>
</evidence>
<dbReference type="Pfam" id="PF00560">
    <property type="entry name" value="LRR_1"/>
    <property type="match status" value="7"/>
</dbReference>
<dbReference type="Pfam" id="PF14223">
    <property type="entry name" value="Retrotran_gag_2"/>
    <property type="match status" value="1"/>
</dbReference>
<dbReference type="PANTHER" id="PTHR48061">
    <property type="entry name" value="LEUCINE-RICH REPEAT RECEPTOR PROTEIN KINASE EMS1-LIKE-RELATED"/>
    <property type="match status" value="1"/>
</dbReference>
<evidence type="ECO:0000256" key="7">
    <source>
        <dbReference type="ARBA" id="ARBA00022737"/>
    </source>
</evidence>
<reference evidence="16" key="1">
    <citation type="submission" date="2013-01" db="EMBL/GenBank/DDBJ databases">
        <title>Draft Genome Sequence of a Mulberry Tree, Morus notabilis C.K. Schneid.</title>
        <authorList>
            <person name="He N."/>
            <person name="Zhao S."/>
        </authorList>
    </citation>
    <scope>NUCLEOTIDE SEQUENCE</scope>
</reference>
<organism evidence="15 16">
    <name type="scientific">Morus notabilis</name>
    <dbReference type="NCBI Taxonomy" id="981085"/>
    <lineage>
        <taxon>Eukaryota</taxon>
        <taxon>Viridiplantae</taxon>
        <taxon>Streptophyta</taxon>
        <taxon>Embryophyta</taxon>
        <taxon>Tracheophyta</taxon>
        <taxon>Spermatophyta</taxon>
        <taxon>Magnoliopsida</taxon>
        <taxon>eudicotyledons</taxon>
        <taxon>Gunneridae</taxon>
        <taxon>Pentapetalae</taxon>
        <taxon>rosids</taxon>
        <taxon>fabids</taxon>
        <taxon>Rosales</taxon>
        <taxon>Moraceae</taxon>
        <taxon>Moreae</taxon>
        <taxon>Morus</taxon>
    </lineage>
</organism>
<dbReference type="Pfam" id="PF08263">
    <property type="entry name" value="LRRNT_2"/>
    <property type="match status" value="1"/>
</dbReference>
<evidence type="ECO:0000256" key="9">
    <source>
        <dbReference type="ARBA" id="ARBA00023136"/>
    </source>
</evidence>
<keyword evidence="3" id="KW-1003">Cell membrane</keyword>
<protein>
    <submittedName>
        <fullName evidence="15">Receptor-like protein 12</fullName>
    </submittedName>
</protein>
<dbReference type="EMBL" id="KE343643">
    <property type="protein sequence ID" value="EXB37637.1"/>
    <property type="molecule type" value="Genomic_DNA"/>
</dbReference>
<evidence type="ECO:0000256" key="4">
    <source>
        <dbReference type="ARBA" id="ARBA00022614"/>
    </source>
</evidence>
<dbReference type="InterPro" id="IPR013210">
    <property type="entry name" value="LRR_N_plant-typ"/>
</dbReference>
<proteinExistence type="inferred from homology"/>
<dbReference type="SUPFAM" id="SSF52058">
    <property type="entry name" value="L domain-like"/>
    <property type="match status" value="1"/>
</dbReference>
<feature type="compositionally biased region" description="Acidic residues" evidence="13">
    <location>
        <begin position="381"/>
        <end position="390"/>
    </location>
</feature>
<dbReference type="PANTHER" id="PTHR48061:SF12">
    <property type="entry name" value="DISEASE RESISTANCE LIKE PROTEIN"/>
    <property type="match status" value="1"/>
</dbReference>
<feature type="coiled-coil region" evidence="12">
    <location>
        <begin position="440"/>
        <end position="467"/>
    </location>
</feature>
<gene>
    <name evidence="15" type="ORF">L484_021844</name>
</gene>
<dbReference type="SUPFAM" id="SSF52047">
    <property type="entry name" value="RNI-like"/>
    <property type="match status" value="1"/>
</dbReference>
<sequence length="1482" mass="166727">MDFLREGGSVSRPPLLDGCNYSYWKARMKAFIKALDEKAWRAVLIGWTHPVTKNDAGEEAMKPEEKWSTEEDRLANSNSRALNAIFNGVDANQFKLISTCESAKEAWKILQTAHEGTAAVRLSKLQILTTRFENLGMLEDETIYDFNSKLCDIANEAFALGEKILEEKLVRKVLRSLPRRFAYKVTAIEEAKDIQIIKLDELMGSLRTFEMNLDENNEGKKEKSIAFQAEVDYDDEEDLAQSITKLSKKFNKVMKKVNRKNENSRNGNSSNFQKNKAAANNIEMKIKNRGIQCRECDGYSHIQSECANTLKKKKKSFNATWSDEDSEGSQEDEDHVSNYVAFNVYIDQSVSVGSVTKSVADSVATLPVTDSMNSENGGDFSDSESDSDSEELTIDAIQESYKTMFSKWVKVCEMNKSLRERVDELVKEKDVLKKPAVNYEFQATENEKKLQDTMDELENTQKNLKMMNSGTIKLDHILSIGKASCDRHGLGYTGECSTSKTVFVKKETPAPEPRTTLHKNVIISPLRRKRFIPICHYCGLASHIRPRCYKYLNALKRDMLMNPPNSAFTRTPKMKVDVQNKFPRRVWNAFELVLREKISLVSGGNCQVEWCSLINLSKEILGNGGNIKEGVVECLSCHEDEKSALLQFKHSFIIDKSTCRYDGDYPKASYWDSEGGSSNCCTWDGVECDKETAHVIGLDLSGGCISGSIYSNSTLFHLVHLRKLNLAANHFNRSSIPTSIGQLSELTYLNLSSSFFFGQIPHEISQLSKLTTLDLSWRYDELAENLLKLNSPTLRSLIQNSTHLEILRLDYVDLLSNIPDFLANFSSLTDLGLGNAGLYGPIPSSLSKLTQLVRLRLAYNHLSGYIPSSLQNLTHLIDLRLQGNQISGSMLSWLGNLTELKVIYLLGNKLHGSIPQSLFKLNNLETLYLDGNYLGGTLQFDMFSKMSRLAQLGLADNKLSLLFGERNSINGTTLPQFKLLGLSSCNISDKFPEFLRHQNELRFLDLSENSIRGQIPKWIWNSSVQTLIWFNLSNNFLTGFQNPPTVLPWAQLQVVDINSNMLHGQLLIPRSSSMEHVDVSKNKLSGEISPLICNLISIRVLDLSHNNFSGTLPHCLGSLSSSLLALNLRNNSFHGIIPLAIERASNLLMIDFSHNQFQGKLPRSLAICTMLEYLDFSNNQLIDVFPTWLGTLPRLKVLFLQKNGFYGAIQRAKNTSEFPNLHIIDISYNSFRGALPFEYIFIWNGRKTFEMSNSTYMNAGVSIQVGPREKYLIYYHYATTLVIKSVETYYGKIREELAVINLSSNKFSGEIPEFVGNLMALHSLNLSNNMLTSRIPLSIKGLSKLESLDLSRNMLSGEIPQQLTQLNFLQSFNVSHNNLTGPIPQGDQLRTFDQSSFEGNPGLCGCPLSKKCGDSEALQPAPSADDKGSPIELDWKFVLAGAISGFVVGVALGDMVITKRWGWFLRAFQRTPPRIEIRPLRN</sequence>
<feature type="region of interest" description="Disordered" evidence="13">
    <location>
        <begin position="256"/>
        <end position="277"/>
    </location>
</feature>
<evidence type="ECO:0000256" key="11">
    <source>
        <dbReference type="ARBA" id="ARBA00023180"/>
    </source>
</evidence>
<comment type="subcellular location">
    <subcellularLocation>
        <location evidence="1">Cell membrane</location>
        <topology evidence="1">Single-pass type I membrane protein</topology>
    </subcellularLocation>
</comment>
<keyword evidence="16" id="KW-1185">Reference proteome</keyword>
<keyword evidence="5" id="KW-0812">Transmembrane</keyword>
<dbReference type="Gene3D" id="3.80.10.10">
    <property type="entry name" value="Ribonuclease Inhibitor"/>
    <property type="match status" value="2"/>
</dbReference>
<comment type="similarity">
    <text evidence="2">Belongs to the RLP family.</text>
</comment>
<evidence type="ECO:0000256" key="12">
    <source>
        <dbReference type="SAM" id="Coils"/>
    </source>
</evidence>
<dbReference type="InterPro" id="IPR046956">
    <property type="entry name" value="RLP23-like"/>
</dbReference>
<feature type="domain" description="Leucine-rich repeat-containing N-terminal plant-type" evidence="14">
    <location>
        <begin position="638"/>
        <end position="689"/>
    </location>
</feature>
<dbReference type="InterPro" id="IPR003591">
    <property type="entry name" value="Leu-rich_rpt_typical-subtyp"/>
</dbReference>
<dbReference type="FunFam" id="3.80.10.10:FF:000041">
    <property type="entry name" value="LRR receptor-like serine/threonine-protein kinase ERECTA"/>
    <property type="match status" value="1"/>
</dbReference>
<keyword evidence="8" id="KW-1133">Transmembrane helix</keyword>
<evidence type="ECO:0000256" key="2">
    <source>
        <dbReference type="ARBA" id="ARBA00009592"/>
    </source>
</evidence>
<keyword evidence="6" id="KW-0732">Signal</keyword>
<accession>W9R3W7</accession>
<evidence type="ECO:0000256" key="1">
    <source>
        <dbReference type="ARBA" id="ARBA00004251"/>
    </source>
</evidence>
<dbReference type="eggNOG" id="KOG0619">
    <property type="taxonomic scope" value="Eukaryota"/>
</dbReference>
<evidence type="ECO:0000256" key="8">
    <source>
        <dbReference type="ARBA" id="ARBA00022989"/>
    </source>
</evidence>